<evidence type="ECO:0000256" key="2">
    <source>
        <dbReference type="SAM" id="Phobius"/>
    </source>
</evidence>
<gene>
    <name evidence="3" type="ORF">ALC53_06070</name>
</gene>
<dbReference type="AlphaFoldDB" id="A0A195BGN7"/>
<dbReference type="Proteomes" id="UP000078540">
    <property type="component" value="Unassembled WGS sequence"/>
</dbReference>
<dbReference type="EMBL" id="KQ976490">
    <property type="protein sequence ID" value="KYM83339.1"/>
    <property type="molecule type" value="Genomic_DNA"/>
</dbReference>
<keyword evidence="2" id="KW-0472">Membrane</keyword>
<keyword evidence="2" id="KW-0812">Transmembrane</keyword>
<feature type="region of interest" description="Disordered" evidence="1">
    <location>
        <begin position="1"/>
        <end position="59"/>
    </location>
</feature>
<keyword evidence="2" id="KW-1133">Transmembrane helix</keyword>
<evidence type="ECO:0000313" key="4">
    <source>
        <dbReference type="Proteomes" id="UP000078540"/>
    </source>
</evidence>
<name>A0A195BGN7_9HYME</name>
<proteinExistence type="predicted"/>
<feature type="compositionally biased region" description="Acidic residues" evidence="1">
    <location>
        <begin position="40"/>
        <end position="59"/>
    </location>
</feature>
<keyword evidence="4" id="KW-1185">Reference proteome</keyword>
<sequence length="317" mass="34918">MYRDEPAIDRAGGGGGNRSAGDPRRARSPHQRRASAAADLPEDADGEEEPYGKGEEEEEEAYVVLDVQPQQLYGDSTTRVCCNDDSCCCRAAQKRPGRRRRERGSGNALRILYVAAAAAFLALAVSPDTTCDLFINLVKRSLPMLDETIASVLSYSREKAINSPTSVEEGGSLNFYENTLDAHNSSDGEAAKEISPTPLSGRHQNYVNYSLELHAACMPIGLMGVFSINDTNFRGRGNYSRRSASRLIKLRARKPSHKRRHCLEGFSGWHDVVRCCLHPLIRPFRGTAVLSSTYLIPHLAALICLGFDSLVRFNSKK</sequence>
<organism evidence="3 4">
    <name type="scientific">Atta colombica</name>
    <dbReference type="NCBI Taxonomy" id="520822"/>
    <lineage>
        <taxon>Eukaryota</taxon>
        <taxon>Metazoa</taxon>
        <taxon>Ecdysozoa</taxon>
        <taxon>Arthropoda</taxon>
        <taxon>Hexapoda</taxon>
        <taxon>Insecta</taxon>
        <taxon>Pterygota</taxon>
        <taxon>Neoptera</taxon>
        <taxon>Endopterygota</taxon>
        <taxon>Hymenoptera</taxon>
        <taxon>Apocrita</taxon>
        <taxon>Aculeata</taxon>
        <taxon>Formicoidea</taxon>
        <taxon>Formicidae</taxon>
        <taxon>Myrmicinae</taxon>
        <taxon>Atta</taxon>
    </lineage>
</organism>
<protein>
    <submittedName>
        <fullName evidence="3">Uncharacterized protein</fullName>
    </submittedName>
</protein>
<evidence type="ECO:0000256" key="1">
    <source>
        <dbReference type="SAM" id="MobiDB-lite"/>
    </source>
</evidence>
<feature type="transmembrane region" description="Helical" evidence="2">
    <location>
        <begin position="108"/>
        <end position="126"/>
    </location>
</feature>
<evidence type="ECO:0000313" key="3">
    <source>
        <dbReference type="EMBL" id="KYM83339.1"/>
    </source>
</evidence>
<reference evidence="3 4" key="1">
    <citation type="submission" date="2015-09" db="EMBL/GenBank/DDBJ databases">
        <title>Atta colombica WGS genome.</title>
        <authorList>
            <person name="Nygaard S."/>
            <person name="Hu H."/>
            <person name="Boomsma J."/>
            <person name="Zhang G."/>
        </authorList>
    </citation>
    <scope>NUCLEOTIDE SEQUENCE [LARGE SCALE GENOMIC DNA]</scope>
    <source>
        <strain evidence="3">Treedump-2</strain>
        <tissue evidence="3">Whole body</tissue>
    </source>
</reference>
<accession>A0A195BGN7</accession>